<dbReference type="PROSITE" id="PS51192">
    <property type="entry name" value="HELICASE_ATP_BIND_1"/>
    <property type="match status" value="1"/>
</dbReference>
<evidence type="ECO:0000256" key="5">
    <source>
        <dbReference type="ARBA" id="ARBA00022747"/>
    </source>
</evidence>
<dbReference type="InterPro" id="IPR007409">
    <property type="entry name" value="Restrct_endonuc_type1_HsdR_N"/>
</dbReference>
<dbReference type="InterPro" id="IPR022625">
    <property type="entry name" value="TypeI_RM_Rsu_C"/>
</dbReference>
<dbReference type="PANTHER" id="PTHR30195">
    <property type="entry name" value="TYPE I SITE-SPECIFIC DEOXYRIBONUCLEASE PROTEIN SUBUNIT M AND R"/>
    <property type="match status" value="1"/>
</dbReference>
<gene>
    <name evidence="13" type="ORF">D0Y50_00155</name>
</gene>
<dbReference type="Gene3D" id="3.30.460.10">
    <property type="entry name" value="Beta Polymerase, domain 2"/>
    <property type="match status" value="1"/>
</dbReference>
<dbReference type="InterPro" id="IPR041633">
    <property type="entry name" value="Polbeta"/>
</dbReference>
<accession>A0A346NHB0</accession>
<dbReference type="Pfam" id="PF22679">
    <property type="entry name" value="T1R_D3-like"/>
    <property type="match status" value="1"/>
</dbReference>
<name>A0A346NHB0_9ALTE</name>
<keyword evidence="8 10" id="KW-0067">ATP-binding</keyword>
<dbReference type="CDD" id="cd18800">
    <property type="entry name" value="SF2_C_EcoR124I-like"/>
    <property type="match status" value="1"/>
</dbReference>
<dbReference type="InterPro" id="IPR004473">
    <property type="entry name" value="Restrct_endonuc_typeI_HsdR"/>
</dbReference>
<evidence type="ECO:0000256" key="4">
    <source>
        <dbReference type="ARBA" id="ARBA00022741"/>
    </source>
</evidence>
<dbReference type="CDD" id="cd22332">
    <property type="entry name" value="HsdR_N"/>
    <property type="match status" value="1"/>
</dbReference>
<evidence type="ECO:0000313" key="13">
    <source>
        <dbReference type="EMBL" id="AXR04917.1"/>
    </source>
</evidence>
<dbReference type="CDD" id="cd18030">
    <property type="entry name" value="DEXHc_RE_I_HsdR"/>
    <property type="match status" value="1"/>
</dbReference>
<feature type="domain" description="Helicase ATP-binding" evidence="12">
    <location>
        <begin position="383"/>
        <end position="552"/>
    </location>
</feature>
<dbReference type="EC" id="3.1.21.3" evidence="10"/>
<dbReference type="EMBL" id="CP031769">
    <property type="protein sequence ID" value="AXR04917.1"/>
    <property type="molecule type" value="Genomic_DNA"/>
</dbReference>
<keyword evidence="6" id="KW-0255">Endonuclease</keyword>
<dbReference type="SUPFAM" id="SSF52540">
    <property type="entry name" value="P-loop containing nucleoside triphosphate hydrolases"/>
    <property type="match status" value="2"/>
</dbReference>
<comment type="catalytic activity">
    <reaction evidence="1 10">
        <text>Endonucleolytic cleavage of DNA to give random double-stranded fragments with terminal 5'-phosphates, ATP is simultaneously hydrolyzed.</text>
        <dbReference type="EC" id="3.1.21.3"/>
    </reaction>
</comment>
<evidence type="ECO:0000313" key="14">
    <source>
        <dbReference type="Proteomes" id="UP000262073"/>
    </source>
</evidence>
<evidence type="ECO:0000256" key="6">
    <source>
        <dbReference type="ARBA" id="ARBA00022759"/>
    </source>
</evidence>
<dbReference type="GO" id="GO:0003677">
    <property type="term" value="F:DNA binding"/>
    <property type="evidence" value="ECO:0007669"/>
    <property type="project" value="UniProtKB-KW"/>
</dbReference>
<evidence type="ECO:0000256" key="3">
    <source>
        <dbReference type="ARBA" id="ARBA00022722"/>
    </source>
</evidence>
<keyword evidence="4 10" id="KW-0547">Nucleotide-binding</keyword>
<dbReference type="GO" id="GO:0009035">
    <property type="term" value="F:type I site-specific deoxyribonuclease activity"/>
    <property type="evidence" value="ECO:0007669"/>
    <property type="project" value="UniProtKB-EC"/>
</dbReference>
<evidence type="ECO:0000259" key="12">
    <source>
        <dbReference type="PROSITE" id="PS51192"/>
    </source>
</evidence>
<sequence>MKNTDVMYGLKKDELSQIVAVFKSFPAITSVVLYGSRAMGNYRPASDIDITLYTASHAPKNLLFQVMEALDNLELIYGFDVSLHQHIDSTSLLDHIRRVGVEIYNAQQARLVEQLNQEFDGEADDPAQVQSEAQMEENLILRLTQLGYASVSIRSGKEMKANLKRQLELQNKVTLTDDEFAQVINHLNKGAIFQRAETLRKRCHIHRDGQPDIYLQFLNTDFWCQNQYQVTSQVRQESGRANRYDVTLLVNGLPLVQIELKRRGVELKEAFNQINRYQRDSFWSEDGLFNYVQLFVISNGVNTKYFANNRKLDYKQTFFWADEDNTLITRLDKFADAFLEKCHVSKMISKYLVLHQSNKLLMIMRPYQVYAVENLMTKVRHFTPEKGDENNGYIWHTTGSGKTLTSFKAAQLICELGGKGYVDKVLFVVDRADLDYQTSKEFNHFSDGCVDSTDSTKELVSQLSGKNKLIVTTIQKLNVAVTKTKHEKALENLKGKRVVLIFDECHRSQFGESHANIKRFFGNHAQLFGFTGTPIKKGNHNNYRTTEQLFGEPLHKYLITNAINDENVLKFSVEYWSGLKDEYGNPIDESELRKSDWESDQRIARVTDWIIANHDRKTYNRSYSAMMCVGSKEALIKYYDSFEAKRQAGQHDLRIATIFSFADNEAEDDQSGDPGTPSFDVSDSSGKHKVSRDKLEQYVKDYNTRYKTAHSISDSVKFYTYYKDIAKRMKERERDDFEDKDRIDILLVVNMFLTGFDAKKLNTLYVDKNLKHHGLIQAFSRTNRTFGDQKAQGNIVCFRNLKANVDEAITMYCDSNAEDRVLLEPYDFYVNAFNDNVTRLLKLVATPDDVSKLISEDAQLAFVKAFRELMRDVNKLKSFTEFNWNDLALNAQTFADFAGSYKDLYDRHRQPKEGVPDELTTIDFELELIQHDEINVAYILRLLGEIKDAEATHGRSTETYARREEVMKLLGSEVQLRGKRHLIERFIDDYLPTLSAEQSVEQTFAAYWQQQKRFAIHELCQEEKLDKAAFYRLLDEYAFSAKPPLREQFLDALLYKPKLLERKKVFERLLAKFESLIDTYENHTGLIGISEPQPDYDDTSLETVSHSVGDRIIFFSDEVQRSTRSHRLVTFNLFLEQGYSKQLSTLKHYDLGHSLLAHGVVSDDILSQYLAITERLNQILEDYNLPVIKSVNDEKGLFWTLTEVREGSTVYEFLLQYWEATAVAGGGIGAFLASYPKISDGFKRLRDEIKNFCTKKQPEDVPSMIISENVEQAFKQAKAERDEHL</sequence>
<comment type="subunit">
    <text evidence="10">The type I restriction/modification system is composed of three polypeptides R, M and S.</text>
</comment>
<dbReference type="NCBIfam" id="TIGR00348">
    <property type="entry name" value="hsdR"/>
    <property type="match status" value="1"/>
</dbReference>
<evidence type="ECO:0000256" key="11">
    <source>
        <dbReference type="SAM" id="MobiDB-lite"/>
    </source>
</evidence>
<dbReference type="CDD" id="cd05403">
    <property type="entry name" value="NT_KNTase_like"/>
    <property type="match status" value="1"/>
</dbReference>
<evidence type="ECO:0000256" key="8">
    <source>
        <dbReference type="ARBA" id="ARBA00022840"/>
    </source>
</evidence>
<dbReference type="PANTHER" id="PTHR30195:SF16">
    <property type="entry name" value="TYPE I RESTRICTION ENZYME ENDONUCLEASE SUBUNIT"/>
    <property type="match status" value="1"/>
</dbReference>
<dbReference type="InterPro" id="IPR027417">
    <property type="entry name" value="P-loop_NTPase"/>
</dbReference>
<dbReference type="InterPro" id="IPR043519">
    <property type="entry name" value="NT_sf"/>
</dbReference>
<dbReference type="RefSeq" id="WP_117314882.1">
    <property type="nucleotide sequence ID" value="NZ_CP031769.1"/>
</dbReference>
<dbReference type="Pfam" id="PF12008">
    <property type="entry name" value="EcoR124_C"/>
    <property type="match status" value="1"/>
</dbReference>
<evidence type="ECO:0000256" key="7">
    <source>
        <dbReference type="ARBA" id="ARBA00022801"/>
    </source>
</evidence>
<dbReference type="Pfam" id="PF18766">
    <property type="entry name" value="SWI2_SNF2"/>
    <property type="match status" value="1"/>
</dbReference>
<proteinExistence type="inferred from homology"/>
<dbReference type="Pfam" id="PF18765">
    <property type="entry name" value="Polbeta"/>
    <property type="match status" value="1"/>
</dbReference>
<evidence type="ECO:0000256" key="1">
    <source>
        <dbReference type="ARBA" id="ARBA00000851"/>
    </source>
</evidence>
<dbReference type="KEGG" id="salm:D0Y50_00155"/>
<dbReference type="Proteomes" id="UP000262073">
    <property type="component" value="Chromosome"/>
</dbReference>
<dbReference type="InterPro" id="IPR040980">
    <property type="entry name" value="SWI2_SNF2"/>
</dbReference>
<dbReference type="OrthoDB" id="9758243at2"/>
<organism evidence="13 14">
    <name type="scientific">Salinimonas sediminis</name>
    <dbReference type="NCBI Taxonomy" id="2303538"/>
    <lineage>
        <taxon>Bacteria</taxon>
        <taxon>Pseudomonadati</taxon>
        <taxon>Pseudomonadota</taxon>
        <taxon>Gammaproteobacteria</taxon>
        <taxon>Alteromonadales</taxon>
        <taxon>Alteromonadaceae</taxon>
        <taxon>Alteromonas/Salinimonas group</taxon>
        <taxon>Salinimonas</taxon>
    </lineage>
</organism>
<dbReference type="SUPFAM" id="SSF81301">
    <property type="entry name" value="Nucleotidyltransferase"/>
    <property type="match status" value="1"/>
</dbReference>
<evidence type="ECO:0000256" key="2">
    <source>
        <dbReference type="ARBA" id="ARBA00008598"/>
    </source>
</evidence>
<dbReference type="GO" id="GO:0009307">
    <property type="term" value="P:DNA restriction-modification system"/>
    <property type="evidence" value="ECO:0007669"/>
    <property type="project" value="UniProtKB-KW"/>
</dbReference>
<evidence type="ECO:0000256" key="10">
    <source>
        <dbReference type="RuleBase" id="RU364115"/>
    </source>
</evidence>
<protein>
    <recommendedName>
        <fullName evidence="10">Type I restriction enzyme endonuclease subunit</fullName>
        <shortName evidence="10">R protein</shortName>
        <ecNumber evidence="10">3.1.21.3</ecNumber>
    </recommendedName>
</protein>
<keyword evidence="14" id="KW-1185">Reference proteome</keyword>
<dbReference type="GO" id="GO:0005524">
    <property type="term" value="F:ATP binding"/>
    <property type="evidence" value="ECO:0007669"/>
    <property type="project" value="UniProtKB-KW"/>
</dbReference>
<reference evidence="13 14" key="1">
    <citation type="submission" date="2018-08" db="EMBL/GenBank/DDBJ databases">
        <title>Salinimonas sediminis sp. nov., a piezophilic bacterium isolated from a deep-sea sediment sample from the New Britain Trench.</title>
        <authorList>
            <person name="Cao J."/>
        </authorList>
    </citation>
    <scope>NUCLEOTIDE SEQUENCE [LARGE SCALE GENOMIC DNA]</scope>
    <source>
        <strain evidence="13 14">N102</strain>
    </source>
</reference>
<keyword evidence="5 10" id="KW-0680">Restriction system</keyword>
<dbReference type="InterPro" id="IPR051268">
    <property type="entry name" value="Type-I_R_enzyme_R_subunit"/>
</dbReference>
<keyword evidence="9 10" id="KW-0238">DNA-binding</keyword>
<dbReference type="SMART" id="SM00487">
    <property type="entry name" value="DEXDc"/>
    <property type="match status" value="1"/>
</dbReference>
<dbReference type="InterPro" id="IPR055180">
    <property type="entry name" value="HsdR_RecA-like_helicase_dom_2"/>
</dbReference>
<dbReference type="Gene3D" id="3.90.1570.50">
    <property type="match status" value="1"/>
</dbReference>
<comment type="similarity">
    <text evidence="2 10">Belongs to the HsdR family.</text>
</comment>
<dbReference type="Gene3D" id="3.40.50.300">
    <property type="entry name" value="P-loop containing nucleotide triphosphate hydrolases"/>
    <property type="match status" value="2"/>
</dbReference>
<keyword evidence="7 10" id="KW-0378">Hydrolase</keyword>
<dbReference type="Pfam" id="PF04313">
    <property type="entry name" value="HSDR_N"/>
    <property type="match status" value="1"/>
</dbReference>
<keyword evidence="3" id="KW-0540">Nuclease</keyword>
<evidence type="ECO:0000256" key="9">
    <source>
        <dbReference type="ARBA" id="ARBA00023125"/>
    </source>
</evidence>
<dbReference type="InterPro" id="IPR014001">
    <property type="entry name" value="Helicase_ATP-bd"/>
</dbReference>
<comment type="function">
    <text evidence="10">Subunit R is required for both nuclease and ATPase activities, but not for modification.</text>
</comment>
<dbReference type="REBASE" id="268960">
    <property type="entry name" value="SspN102ORF175P"/>
</dbReference>
<feature type="region of interest" description="Disordered" evidence="11">
    <location>
        <begin position="665"/>
        <end position="692"/>
    </location>
</feature>